<sequence>MPFHHNNQQQYNLAAGLGQAANLASIGSPMGNLRVATSGTTSAGTDAFLQAPPSAGGHQEDHASTPASAQQPQQQQQQQMYNQADKYGGSAPNISLQQATPQGSHYGTPAALPGSLQPAQRPGPSSANTAPTVPTQNIANNANSYTLPTRSNTISQSQHSSSHTYSRSSPAGMGPDQQKYIPFSNTPEQSKYTASTPSQKYYPSTPTANASHSPLGLADIRPRANSSMDPEGGLGPANAFVSEQNKTPTNSNYLAPWSIYAYDWCKWNVSGGNSAGKMAVGSYIEDNHNFIRILDTQITPQHDAAPGASPYGLEYNAIAEATCSFPVTRILWEPPSSQKQSTDLLATSGDHLRLWSLPQPSGNTLSNTLTRTSSVNTREPQLPKLTPLALLSNSKTPEHTAPLTSLDWNTMSPKLIITSSIDTTCTIWDIPTLTAKTQLIAHDKEVFDVRFCAGSVDVFVSCGADGSVRMFDLRSLEHSTIIYEPSDKNNDKDKGSPTGRMSPTKAQQTMSYAPPLLRLAASPHDSHLLATFAQDSNVVRILDVRQPGQALLELRGHSAALNSIEWNPSRRGMLASGGDDSLVLVWDLLHANAGAAISSEHAAPASAIQPAAQPTNNGTGAQNTPVGQKGPYASWRCDYEVGNISWAPQSALTGQGGDWIGVAGGRGVWGVKL</sequence>
<feature type="compositionally biased region" description="Low complexity" evidence="4">
    <location>
        <begin position="70"/>
        <end position="79"/>
    </location>
</feature>
<feature type="region of interest" description="Disordered" evidence="4">
    <location>
        <begin position="37"/>
        <end position="246"/>
    </location>
</feature>
<keyword evidence="1 3" id="KW-0853">WD repeat</keyword>
<evidence type="ECO:0008006" key="7">
    <source>
        <dbReference type="Google" id="ProtNLM"/>
    </source>
</evidence>
<feature type="compositionally biased region" description="Polar residues" evidence="4">
    <location>
        <begin position="92"/>
        <end position="105"/>
    </location>
</feature>
<feature type="compositionally biased region" description="Polar residues" evidence="4">
    <location>
        <begin position="183"/>
        <end position="212"/>
    </location>
</feature>
<dbReference type="InterPro" id="IPR019775">
    <property type="entry name" value="WD40_repeat_CS"/>
</dbReference>
<keyword evidence="6" id="KW-1185">Reference proteome</keyword>
<feature type="compositionally biased region" description="Basic and acidic residues" evidence="4">
    <location>
        <begin position="485"/>
        <end position="495"/>
    </location>
</feature>
<dbReference type="EMBL" id="JAKIXB020000001">
    <property type="protein sequence ID" value="KAL1611500.1"/>
    <property type="molecule type" value="Genomic_DNA"/>
</dbReference>
<dbReference type="SMART" id="SM00320">
    <property type="entry name" value="WD40"/>
    <property type="match status" value="3"/>
</dbReference>
<dbReference type="PANTHER" id="PTHR19919">
    <property type="entry name" value="WD REPEAT CONTAINING PROTEIN"/>
    <property type="match status" value="1"/>
</dbReference>
<protein>
    <recommendedName>
        <fullName evidence="7">WD40 repeat-like protein</fullName>
    </recommendedName>
</protein>
<feature type="region of interest" description="Disordered" evidence="4">
    <location>
        <begin position="484"/>
        <end position="507"/>
    </location>
</feature>
<evidence type="ECO:0000256" key="3">
    <source>
        <dbReference type="PROSITE-ProRule" id="PRU00221"/>
    </source>
</evidence>
<keyword evidence="2" id="KW-0677">Repeat</keyword>
<dbReference type="SUPFAM" id="SSF50978">
    <property type="entry name" value="WD40 repeat-like"/>
    <property type="match status" value="1"/>
</dbReference>
<evidence type="ECO:0000256" key="1">
    <source>
        <dbReference type="ARBA" id="ARBA00022574"/>
    </source>
</evidence>
<dbReference type="PROSITE" id="PS00678">
    <property type="entry name" value="WD_REPEATS_1"/>
    <property type="match status" value="2"/>
</dbReference>
<evidence type="ECO:0000256" key="2">
    <source>
        <dbReference type="ARBA" id="ARBA00022737"/>
    </source>
</evidence>
<name>A0ABR3S492_9PLEO</name>
<dbReference type="PROSITE" id="PS50294">
    <property type="entry name" value="WD_REPEATS_REGION"/>
    <property type="match status" value="1"/>
</dbReference>
<dbReference type="InterPro" id="IPR001680">
    <property type="entry name" value="WD40_rpt"/>
</dbReference>
<feature type="repeat" description="WD" evidence="3">
    <location>
        <begin position="554"/>
        <end position="588"/>
    </location>
</feature>
<evidence type="ECO:0000313" key="5">
    <source>
        <dbReference type="EMBL" id="KAL1611500.1"/>
    </source>
</evidence>
<evidence type="ECO:0000313" key="6">
    <source>
        <dbReference type="Proteomes" id="UP001521222"/>
    </source>
</evidence>
<feature type="compositionally biased region" description="Polar residues" evidence="4">
    <location>
        <begin position="123"/>
        <end position="149"/>
    </location>
</feature>
<feature type="region of interest" description="Disordered" evidence="4">
    <location>
        <begin position="606"/>
        <end position="627"/>
    </location>
</feature>
<dbReference type="Pfam" id="PF00400">
    <property type="entry name" value="WD40"/>
    <property type="match status" value="3"/>
</dbReference>
<dbReference type="PROSITE" id="PS50082">
    <property type="entry name" value="WD_REPEATS_2"/>
    <property type="match status" value="2"/>
</dbReference>
<dbReference type="InterPro" id="IPR045159">
    <property type="entry name" value="DCAF7-like"/>
</dbReference>
<proteinExistence type="predicted"/>
<feature type="repeat" description="WD" evidence="3">
    <location>
        <begin position="396"/>
        <end position="438"/>
    </location>
</feature>
<dbReference type="InterPro" id="IPR036322">
    <property type="entry name" value="WD40_repeat_dom_sf"/>
</dbReference>
<feature type="compositionally biased region" description="Polar residues" evidence="4">
    <location>
        <begin position="615"/>
        <end position="626"/>
    </location>
</feature>
<feature type="compositionally biased region" description="Low complexity" evidence="4">
    <location>
        <begin position="150"/>
        <end position="169"/>
    </location>
</feature>
<accession>A0ABR3S492</accession>
<dbReference type="Gene3D" id="2.130.10.10">
    <property type="entry name" value="YVTN repeat-like/Quinoprotein amine dehydrogenase"/>
    <property type="match status" value="1"/>
</dbReference>
<dbReference type="Proteomes" id="UP001521222">
    <property type="component" value="Unassembled WGS sequence"/>
</dbReference>
<reference evidence="5 6" key="1">
    <citation type="submission" date="2024-02" db="EMBL/GenBank/DDBJ databases">
        <title>De novo assembly and annotation of 12 fungi associated with fruit tree decline syndrome in Ontario, Canada.</title>
        <authorList>
            <person name="Sulman M."/>
            <person name="Ellouze W."/>
            <person name="Ilyukhin E."/>
        </authorList>
    </citation>
    <scope>NUCLEOTIDE SEQUENCE [LARGE SCALE GENOMIC DNA]</scope>
    <source>
        <strain evidence="5 6">M97-236</strain>
    </source>
</reference>
<dbReference type="InterPro" id="IPR015943">
    <property type="entry name" value="WD40/YVTN_repeat-like_dom_sf"/>
</dbReference>
<comment type="caution">
    <text evidence="5">The sequence shown here is derived from an EMBL/GenBank/DDBJ whole genome shotgun (WGS) entry which is preliminary data.</text>
</comment>
<gene>
    <name evidence="5" type="ORF">SLS59_000219</name>
</gene>
<organism evidence="5 6">
    <name type="scientific">Nothophoma quercina</name>
    <dbReference type="NCBI Taxonomy" id="749835"/>
    <lineage>
        <taxon>Eukaryota</taxon>
        <taxon>Fungi</taxon>
        <taxon>Dikarya</taxon>
        <taxon>Ascomycota</taxon>
        <taxon>Pezizomycotina</taxon>
        <taxon>Dothideomycetes</taxon>
        <taxon>Pleosporomycetidae</taxon>
        <taxon>Pleosporales</taxon>
        <taxon>Pleosporineae</taxon>
        <taxon>Didymellaceae</taxon>
        <taxon>Nothophoma</taxon>
    </lineage>
</organism>
<evidence type="ECO:0000256" key="4">
    <source>
        <dbReference type="SAM" id="MobiDB-lite"/>
    </source>
</evidence>